<accession>A0A930DNN1</accession>
<feature type="transmembrane region" description="Helical" evidence="20">
    <location>
        <begin position="132"/>
        <end position="150"/>
    </location>
</feature>
<evidence type="ECO:0000256" key="19">
    <source>
        <dbReference type="SAM" id="MobiDB-lite"/>
    </source>
</evidence>
<evidence type="ECO:0000256" key="14">
    <source>
        <dbReference type="ARBA" id="ARBA00023098"/>
    </source>
</evidence>
<evidence type="ECO:0000256" key="9">
    <source>
        <dbReference type="ARBA" id="ARBA00022516"/>
    </source>
</evidence>
<evidence type="ECO:0000256" key="6">
    <source>
        <dbReference type="ARBA" id="ARBA00012487"/>
    </source>
</evidence>
<organism evidence="21 22">
    <name type="scientific">Oribacterium parvum</name>
    <dbReference type="NCBI Taxonomy" id="1501329"/>
    <lineage>
        <taxon>Bacteria</taxon>
        <taxon>Bacillati</taxon>
        <taxon>Bacillota</taxon>
        <taxon>Clostridia</taxon>
        <taxon>Lachnospirales</taxon>
        <taxon>Lachnospiraceae</taxon>
        <taxon>Oribacterium</taxon>
    </lineage>
</organism>
<feature type="region of interest" description="Disordered" evidence="19">
    <location>
        <begin position="1"/>
        <end position="22"/>
    </location>
</feature>
<feature type="transmembrane region" description="Helical" evidence="20">
    <location>
        <begin position="56"/>
        <end position="73"/>
    </location>
</feature>
<evidence type="ECO:0000256" key="8">
    <source>
        <dbReference type="ARBA" id="ARBA00022475"/>
    </source>
</evidence>
<dbReference type="EMBL" id="JABZRD010000235">
    <property type="protein sequence ID" value="MBF1283759.1"/>
    <property type="molecule type" value="Genomic_DNA"/>
</dbReference>
<evidence type="ECO:0000256" key="20">
    <source>
        <dbReference type="SAM" id="Phobius"/>
    </source>
</evidence>
<dbReference type="EC" id="2.7.7.41" evidence="6 18"/>
<evidence type="ECO:0000256" key="7">
    <source>
        <dbReference type="ARBA" id="ARBA00019373"/>
    </source>
</evidence>
<feature type="transmembrane region" description="Helical" evidence="20">
    <location>
        <begin position="196"/>
        <end position="218"/>
    </location>
</feature>
<keyword evidence="9" id="KW-0444">Lipid biosynthesis</keyword>
<evidence type="ECO:0000313" key="21">
    <source>
        <dbReference type="EMBL" id="MBF1283759.1"/>
    </source>
</evidence>
<evidence type="ECO:0000256" key="12">
    <source>
        <dbReference type="ARBA" id="ARBA00022695"/>
    </source>
</evidence>
<protein>
    <recommendedName>
        <fullName evidence="7 18">Phosphatidate cytidylyltransferase</fullName>
        <ecNumber evidence="6 18">2.7.7.41</ecNumber>
    </recommendedName>
</protein>
<name>A0A930DNN1_9FIRM</name>
<keyword evidence="8" id="KW-1003">Cell membrane</keyword>
<comment type="similarity">
    <text evidence="5 18">Belongs to the CDS family.</text>
</comment>
<keyword evidence="11 18" id="KW-0812">Transmembrane</keyword>
<evidence type="ECO:0000313" key="22">
    <source>
        <dbReference type="Proteomes" id="UP000709351"/>
    </source>
</evidence>
<comment type="catalytic activity">
    <reaction evidence="1 18">
        <text>a 1,2-diacyl-sn-glycero-3-phosphate + CTP + H(+) = a CDP-1,2-diacyl-sn-glycerol + diphosphate</text>
        <dbReference type="Rhea" id="RHEA:16229"/>
        <dbReference type="ChEBI" id="CHEBI:15378"/>
        <dbReference type="ChEBI" id="CHEBI:33019"/>
        <dbReference type="ChEBI" id="CHEBI:37563"/>
        <dbReference type="ChEBI" id="CHEBI:58332"/>
        <dbReference type="ChEBI" id="CHEBI:58608"/>
        <dbReference type="EC" id="2.7.7.41"/>
    </reaction>
</comment>
<comment type="subcellular location">
    <subcellularLocation>
        <location evidence="2">Cell membrane</location>
        <topology evidence="2">Multi-pass membrane protein</topology>
    </subcellularLocation>
</comment>
<keyword evidence="14" id="KW-0443">Lipid metabolism</keyword>
<evidence type="ECO:0000256" key="3">
    <source>
        <dbReference type="ARBA" id="ARBA00005119"/>
    </source>
</evidence>
<dbReference type="GO" id="GO:0004605">
    <property type="term" value="F:phosphatidate cytidylyltransferase activity"/>
    <property type="evidence" value="ECO:0007669"/>
    <property type="project" value="UniProtKB-EC"/>
</dbReference>
<dbReference type="PROSITE" id="PS01315">
    <property type="entry name" value="CDS"/>
    <property type="match status" value="1"/>
</dbReference>
<dbReference type="GO" id="GO:0016024">
    <property type="term" value="P:CDP-diacylglycerol biosynthetic process"/>
    <property type="evidence" value="ECO:0007669"/>
    <property type="project" value="TreeGrafter"/>
</dbReference>
<comment type="caution">
    <text evidence="21">The sequence shown here is derived from an EMBL/GenBank/DDBJ whole genome shotgun (WGS) entry which is preliminary data.</text>
</comment>
<dbReference type="PANTHER" id="PTHR46382">
    <property type="entry name" value="PHOSPHATIDATE CYTIDYLYLTRANSFERASE"/>
    <property type="match status" value="1"/>
</dbReference>
<evidence type="ECO:0000256" key="4">
    <source>
        <dbReference type="ARBA" id="ARBA00005189"/>
    </source>
</evidence>
<keyword evidence="13 20" id="KW-1133">Transmembrane helix</keyword>
<sequence length="296" mass="33653">MEKQNESEEIKNREDRVKTAPKGQNEKKLSSFFVRLASGIVLLLLLFIILPAGGNLLLFFNFILSIFACYELLHCFSFHKEKMSILPYLFISLHYLALFYGKHFEMVLMLVYFILLCVDYVLFYPEKTIQEICLYFLILPYAGIMFSYLYQTRGVMHGKILVWLIFLSSWAADTCAYAVGILFGKHKMTPVLSPKKTWEGAIGGVLGSFLLTYLYGLYNNQVYDGFFHSPVKLAISVAFASLFSIVGDLTASGIKRDFGIKDYSNLIPGHGGILDRFDSALFTAPIIYFALVLFVK</sequence>
<evidence type="ECO:0000256" key="16">
    <source>
        <dbReference type="ARBA" id="ARBA00023209"/>
    </source>
</evidence>
<dbReference type="Proteomes" id="UP000709351">
    <property type="component" value="Unassembled WGS sequence"/>
</dbReference>
<proteinExistence type="inferred from homology"/>
<comment type="pathway">
    <text evidence="3 18">Phospholipid metabolism; CDP-diacylglycerol biosynthesis; CDP-diacylglycerol from sn-glycerol 3-phosphate: step 3/3.</text>
</comment>
<feature type="transmembrane region" description="Helical" evidence="20">
    <location>
        <begin position="233"/>
        <end position="252"/>
    </location>
</feature>
<feature type="transmembrane region" description="Helical" evidence="20">
    <location>
        <begin position="162"/>
        <end position="184"/>
    </location>
</feature>
<evidence type="ECO:0000256" key="5">
    <source>
        <dbReference type="ARBA" id="ARBA00010185"/>
    </source>
</evidence>
<dbReference type="AlphaFoldDB" id="A0A930DNN1"/>
<reference evidence="21" key="1">
    <citation type="submission" date="2020-04" db="EMBL/GenBank/DDBJ databases">
        <title>Deep metagenomics examines the oral microbiome during advanced dental caries in children, revealing novel taxa and co-occurrences with host molecules.</title>
        <authorList>
            <person name="Baker J.L."/>
            <person name="Morton J.T."/>
            <person name="Dinis M."/>
            <person name="Alvarez R."/>
            <person name="Tran N.C."/>
            <person name="Knight R."/>
            <person name="Edlund A."/>
        </authorList>
    </citation>
    <scope>NUCLEOTIDE SEQUENCE</scope>
    <source>
        <strain evidence="21">JCVI_24_bin.2</strain>
    </source>
</reference>
<keyword evidence="17" id="KW-1208">Phospholipid metabolism</keyword>
<dbReference type="Pfam" id="PF01148">
    <property type="entry name" value="CTP_transf_1"/>
    <property type="match status" value="1"/>
</dbReference>
<dbReference type="InterPro" id="IPR000374">
    <property type="entry name" value="PC_trans"/>
</dbReference>
<feature type="transmembrane region" description="Helical" evidence="20">
    <location>
        <begin position="273"/>
        <end position="295"/>
    </location>
</feature>
<gene>
    <name evidence="21" type="ORF">HXM93_04400</name>
</gene>
<dbReference type="PANTHER" id="PTHR46382:SF1">
    <property type="entry name" value="PHOSPHATIDATE CYTIDYLYLTRANSFERASE"/>
    <property type="match status" value="1"/>
</dbReference>
<evidence type="ECO:0000256" key="18">
    <source>
        <dbReference type="RuleBase" id="RU003938"/>
    </source>
</evidence>
<keyword evidence="12 18" id="KW-0548">Nucleotidyltransferase</keyword>
<evidence type="ECO:0000256" key="11">
    <source>
        <dbReference type="ARBA" id="ARBA00022692"/>
    </source>
</evidence>
<dbReference type="GO" id="GO:0005886">
    <property type="term" value="C:plasma membrane"/>
    <property type="evidence" value="ECO:0007669"/>
    <property type="project" value="UniProtKB-SubCell"/>
</dbReference>
<evidence type="ECO:0000256" key="13">
    <source>
        <dbReference type="ARBA" id="ARBA00022989"/>
    </source>
</evidence>
<evidence type="ECO:0000256" key="1">
    <source>
        <dbReference type="ARBA" id="ARBA00001698"/>
    </source>
</evidence>
<evidence type="ECO:0000256" key="15">
    <source>
        <dbReference type="ARBA" id="ARBA00023136"/>
    </source>
</evidence>
<keyword evidence="15 20" id="KW-0472">Membrane</keyword>
<keyword evidence="10 18" id="KW-0808">Transferase</keyword>
<evidence type="ECO:0000256" key="2">
    <source>
        <dbReference type="ARBA" id="ARBA00004651"/>
    </source>
</evidence>
<evidence type="ECO:0000256" key="10">
    <source>
        <dbReference type="ARBA" id="ARBA00022679"/>
    </source>
</evidence>
<keyword evidence="16" id="KW-0594">Phospholipid biosynthesis</keyword>
<comment type="pathway">
    <text evidence="4">Lipid metabolism.</text>
</comment>
<feature type="transmembrane region" description="Helical" evidence="20">
    <location>
        <begin position="32"/>
        <end position="50"/>
    </location>
</feature>
<evidence type="ECO:0000256" key="17">
    <source>
        <dbReference type="ARBA" id="ARBA00023264"/>
    </source>
</evidence>